<proteinExistence type="predicted"/>
<sequence length="346" mass="38815">MAFSQLSNSPVQPKPWSSGRTLTPAQRERKRFKDRMSKRQKNEKEKEVLAELQNQVAALHKLIQSHTSLGSENSPWVLPPDDFNMDILVPPSNSHRSLQDEPNPLATPPQSAPQFNAETEQREPSQTEPLVTWTKGHQNTWSNIGPSLQEGGSRLILEFTDEILGKTLGFNTLDICSSEELNQDAVIRGVLEGWHTVESRTYSCPLWKIISQIDERIFIHGGILTRLTMLSTILKMLVAVVYQNSFAGVPPWYRPRPGFRERLVLSDCEILTDRFFKCFASCFRLSWPHSISSAYVIQPGGELYSFSDEMCGAFFSLFPALEEDMLSGTISTSSGCPLALDILGPA</sequence>
<protein>
    <recommendedName>
        <fullName evidence="4">BZIP domain-containing protein</fullName>
    </recommendedName>
</protein>
<dbReference type="Proteomes" id="UP001610334">
    <property type="component" value="Unassembled WGS sequence"/>
</dbReference>
<evidence type="ECO:0000313" key="3">
    <source>
        <dbReference type="Proteomes" id="UP001610334"/>
    </source>
</evidence>
<evidence type="ECO:0008006" key="4">
    <source>
        <dbReference type="Google" id="ProtNLM"/>
    </source>
</evidence>
<organism evidence="2 3">
    <name type="scientific">Aspergillus granulosus</name>
    <dbReference type="NCBI Taxonomy" id="176169"/>
    <lineage>
        <taxon>Eukaryota</taxon>
        <taxon>Fungi</taxon>
        <taxon>Dikarya</taxon>
        <taxon>Ascomycota</taxon>
        <taxon>Pezizomycotina</taxon>
        <taxon>Eurotiomycetes</taxon>
        <taxon>Eurotiomycetidae</taxon>
        <taxon>Eurotiales</taxon>
        <taxon>Aspergillaceae</taxon>
        <taxon>Aspergillus</taxon>
        <taxon>Aspergillus subgen. Nidulantes</taxon>
    </lineage>
</organism>
<feature type="compositionally biased region" description="Polar residues" evidence="1">
    <location>
        <begin position="1"/>
        <end position="11"/>
    </location>
</feature>
<feature type="region of interest" description="Disordered" evidence="1">
    <location>
        <begin position="88"/>
        <end position="127"/>
    </location>
</feature>
<reference evidence="2 3" key="1">
    <citation type="submission" date="2024-07" db="EMBL/GenBank/DDBJ databases">
        <title>Section-level genome sequencing and comparative genomics of Aspergillus sections Usti and Cavernicolus.</title>
        <authorList>
            <consortium name="Lawrence Berkeley National Laboratory"/>
            <person name="Nybo J.L."/>
            <person name="Vesth T.C."/>
            <person name="Theobald S."/>
            <person name="Frisvad J.C."/>
            <person name="Larsen T.O."/>
            <person name="Kjaerboelling I."/>
            <person name="Rothschild-Mancinelli K."/>
            <person name="Lyhne E.K."/>
            <person name="Kogle M.E."/>
            <person name="Barry K."/>
            <person name="Clum A."/>
            <person name="Na H."/>
            <person name="Ledsgaard L."/>
            <person name="Lin J."/>
            <person name="Lipzen A."/>
            <person name="Kuo A."/>
            <person name="Riley R."/>
            <person name="Mondo S."/>
            <person name="Labutti K."/>
            <person name="Haridas S."/>
            <person name="Pangalinan J."/>
            <person name="Salamov A.A."/>
            <person name="Simmons B.A."/>
            <person name="Magnuson J.K."/>
            <person name="Chen J."/>
            <person name="Drula E."/>
            <person name="Henrissat B."/>
            <person name="Wiebenga A."/>
            <person name="Lubbers R.J."/>
            <person name="Gomes A.C."/>
            <person name="Makela M.R."/>
            <person name="Stajich J."/>
            <person name="Grigoriev I.V."/>
            <person name="Mortensen U.H."/>
            <person name="De Vries R.P."/>
            <person name="Baker S.E."/>
            <person name="Andersen M.R."/>
        </authorList>
    </citation>
    <scope>NUCLEOTIDE SEQUENCE [LARGE SCALE GENOMIC DNA]</scope>
    <source>
        <strain evidence="2 3">CBS 588.65</strain>
    </source>
</reference>
<dbReference type="EMBL" id="JBFXLT010000013">
    <property type="protein sequence ID" value="KAL2818567.1"/>
    <property type="molecule type" value="Genomic_DNA"/>
</dbReference>
<feature type="region of interest" description="Disordered" evidence="1">
    <location>
        <begin position="1"/>
        <end position="46"/>
    </location>
</feature>
<feature type="compositionally biased region" description="Basic and acidic residues" evidence="1">
    <location>
        <begin position="34"/>
        <end position="46"/>
    </location>
</feature>
<evidence type="ECO:0000313" key="2">
    <source>
        <dbReference type="EMBL" id="KAL2818567.1"/>
    </source>
</evidence>
<evidence type="ECO:0000256" key="1">
    <source>
        <dbReference type="SAM" id="MobiDB-lite"/>
    </source>
</evidence>
<comment type="caution">
    <text evidence="2">The sequence shown here is derived from an EMBL/GenBank/DDBJ whole genome shotgun (WGS) entry which is preliminary data.</text>
</comment>
<gene>
    <name evidence="2" type="ORF">BJX63DRAFT_383417</name>
</gene>
<name>A0ABR4HT68_9EURO</name>
<accession>A0ABR4HT68</accession>
<keyword evidence="3" id="KW-1185">Reference proteome</keyword>